<dbReference type="SMART" id="SM00756">
    <property type="entry name" value="VKc"/>
    <property type="match status" value="1"/>
</dbReference>
<dbReference type="InterPro" id="IPR044698">
    <property type="entry name" value="VKOR/LTO1"/>
</dbReference>
<dbReference type="Proteomes" id="UP000604083">
    <property type="component" value="Unassembled WGS sequence"/>
</dbReference>
<evidence type="ECO:0000256" key="5">
    <source>
        <dbReference type="ARBA" id="ARBA00022989"/>
    </source>
</evidence>
<dbReference type="InterPro" id="IPR038354">
    <property type="entry name" value="VKOR_sf"/>
</dbReference>
<evidence type="ECO:0000256" key="7">
    <source>
        <dbReference type="ARBA" id="ARBA00023136"/>
    </source>
</evidence>
<dbReference type="EMBL" id="JAENIO010000002">
    <property type="protein sequence ID" value="MBK1832689.1"/>
    <property type="molecule type" value="Genomic_DNA"/>
</dbReference>
<feature type="transmembrane region" description="Helical" evidence="10">
    <location>
        <begin position="139"/>
        <end position="157"/>
    </location>
</feature>
<protein>
    <submittedName>
        <fullName evidence="12">Vitamin K epoxide reductase family protein</fullName>
    </submittedName>
</protein>
<evidence type="ECO:0000256" key="4">
    <source>
        <dbReference type="ARBA" id="ARBA00022719"/>
    </source>
</evidence>
<evidence type="ECO:0000256" key="1">
    <source>
        <dbReference type="ARBA" id="ARBA00004141"/>
    </source>
</evidence>
<comment type="subcellular location">
    <subcellularLocation>
        <location evidence="1">Membrane</location>
        <topology evidence="1">Multi-pass membrane protein</topology>
    </subcellularLocation>
</comment>
<dbReference type="PANTHER" id="PTHR34573">
    <property type="entry name" value="VKC DOMAIN-CONTAINING PROTEIN"/>
    <property type="match status" value="1"/>
</dbReference>
<gene>
    <name evidence="12" type="ORF">JIN78_01335</name>
</gene>
<evidence type="ECO:0000313" key="13">
    <source>
        <dbReference type="Proteomes" id="UP000604083"/>
    </source>
</evidence>
<comment type="caution">
    <text evidence="12">The sequence shown here is derived from an EMBL/GenBank/DDBJ whole genome shotgun (WGS) entry which is preliminary data.</text>
</comment>
<dbReference type="CDD" id="cd12916">
    <property type="entry name" value="VKOR_1"/>
    <property type="match status" value="1"/>
</dbReference>
<dbReference type="InterPro" id="IPR036249">
    <property type="entry name" value="Thioredoxin-like_sf"/>
</dbReference>
<keyword evidence="8" id="KW-1015">Disulfide bond</keyword>
<feature type="transmembrane region" description="Helical" evidence="10">
    <location>
        <begin position="108"/>
        <end position="127"/>
    </location>
</feature>
<sequence>MKEKGILWVRLLAGLGMAISAYLVILKATGQISSIAGCGDGSGCANVLGSRWSQVFHLPVSALALACYGGIFALTFRPHPVLIQAAAYLLFAAAAWFMGLQLLLLKTFCPWCLATHITGVATGIALLRSRTERSPASPSLALATGGILCLVLGQLVGPTPDTHLLTSSPTDQKAPGVTPASERKAGERLIGFPDRQDRLPLKELPHFGPQDAPHLLVKYFDYTCGSCRDMHKDLAQLQATYPGQVTVVVLPTPLNRACNKYLSPQMMDHEGACELAKLALIAWKYAPDDFPAFHEFLFQSPTPTQARAKLKEYLPREALAEGLQDDWADQRIQAHTEDYRRMTARTARMPKLVIDGASVMHGLSKSTEAFVATIAKQLGL</sequence>
<feature type="transmembrane region" description="Helical" evidence="10">
    <location>
        <begin position="7"/>
        <end position="25"/>
    </location>
</feature>
<keyword evidence="5 10" id="KW-1133">Transmembrane helix</keyword>
<dbReference type="InterPro" id="IPR012336">
    <property type="entry name" value="Thioredoxin-like_fold"/>
</dbReference>
<dbReference type="GO" id="GO:0016491">
    <property type="term" value="F:oxidoreductase activity"/>
    <property type="evidence" value="ECO:0007669"/>
    <property type="project" value="UniProtKB-KW"/>
</dbReference>
<proteinExistence type="inferred from homology"/>
<dbReference type="Gene3D" id="1.20.1440.130">
    <property type="entry name" value="VKOR domain"/>
    <property type="match status" value="1"/>
</dbReference>
<organism evidence="12 13">
    <name type="scientific">Roseibacillus ishigakijimensis</name>
    <dbReference type="NCBI Taxonomy" id="454146"/>
    <lineage>
        <taxon>Bacteria</taxon>
        <taxon>Pseudomonadati</taxon>
        <taxon>Verrucomicrobiota</taxon>
        <taxon>Verrucomicrobiia</taxon>
        <taxon>Verrucomicrobiales</taxon>
        <taxon>Verrucomicrobiaceae</taxon>
        <taxon>Roseibacillus</taxon>
    </lineage>
</organism>
<dbReference type="GO" id="GO:0016020">
    <property type="term" value="C:membrane"/>
    <property type="evidence" value="ECO:0007669"/>
    <property type="project" value="UniProtKB-SubCell"/>
</dbReference>
<dbReference type="Pfam" id="PF07884">
    <property type="entry name" value="VKOR"/>
    <property type="match status" value="1"/>
</dbReference>
<evidence type="ECO:0000256" key="8">
    <source>
        <dbReference type="ARBA" id="ARBA00023157"/>
    </source>
</evidence>
<keyword evidence="3 10" id="KW-0812">Transmembrane</keyword>
<keyword evidence="6" id="KW-0560">Oxidoreductase</keyword>
<reference evidence="12" key="1">
    <citation type="submission" date="2021-01" db="EMBL/GenBank/DDBJ databases">
        <title>Modified the classification status of verrucomicrobia.</title>
        <authorList>
            <person name="Feng X."/>
        </authorList>
    </citation>
    <scope>NUCLEOTIDE SEQUENCE</scope>
    <source>
        <strain evidence="12">KCTC 12986</strain>
    </source>
</reference>
<dbReference type="SUPFAM" id="SSF52833">
    <property type="entry name" value="Thioredoxin-like"/>
    <property type="match status" value="1"/>
</dbReference>
<dbReference type="PANTHER" id="PTHR34573:SF1">
    <property type="entry name" value="VITAMIN K EPOXIDE REDUCTASE DOMAIN-CONTAINING PROTEIN"/>
    <property type="match status" value="1"/>
</dbReference>
<dbReference type="InterPro" id="IPR012932">
    <property type="entry name" value="VKOR"/>
</dbReference>
<evidence type="ECO:0000256" key="9">
    <source>
        <dbReference type="ARBA" id="ARBA00023284"/>
    </source>
</evidence>
<keyword evidence="7 10" id="KW-0472">Membrane</keyword>
<evidence type="ECO:0000256" key="2">
    <source>
        <dbReference type="ARBA" id="ARBA00006214"/>
    </source>
</evidence>
<feature type="transmembrane region" description="Helical" evidence="10">
    <location>
        <begin position="81"/>
        <end position="102"/>
    </location>
</feature>
<keyword evidence="13" id="KW-1185">Reference proteome</keyword>
<name>A0A934RPE5_9BACT</name>
<keyword evidence="4" id="KW-0874">Quinone</keyword>
<feature type="transmembrane region" description="Helical" evidence="10">
    <location>
        <begin position="56"/>
        <end position="74"/>
    </location>
</feature>
<dbReference type="AlphaFoldDB" id="A0A934RPE5"/>
<evidence type="ECO:0000256" key="3">
    <source>
        <dbReference type="ARBA" id="ARBA00022692"/>
    </source>
</evidence>
<evidence type="ECO:0000259" key="11">
    <source>
        <dbReference type="SMART" id="SM00756"/>
    </source>
</evidence>
<accession>A0A934RPE5</accession>
<dbReference type="PROSITE" id="PS00194">
    <property type="entry name" value="THIOREDOXIN_1"/>
    <property type="match status" value="1"/>
</dbReference>
<evidence type="ECO:0000313" key="12">
    <source>
        <dbReference type="EMBL" id="MBK1832689.1"/>
    </source>
</evidence>
<evidence type="ECO:0000256" key="10">
    <source>
        <dbReference type="SAM" id="Phobius"/>
    </source>
</evidence>
<comment type="similarity">
    <text evidence="2">Belongs to the VKOR family.</text>
</comment>
<dbReference type="GO" id="GO:0048038">
    <property type="term" value="F:quinone binding"/>
    <property type="evidence" value="ECO:0007669"/>
    <property type="project" value="UniProtKB-KW"/>
</dbReference>
<dbReference type="InterPro" id="IPR017937">
    <property type="entry name" value="Thioredoxin_CS"/>
</dbReference>
<dbReference type="Gene3D" id="3.40.30.10">
    <property type="entry name" value="Glutaredoxin"/>
    <property type="match status" value="1"/>
</dbReference>
<dbReference type="RefSeq" id="WP_200390120.1">
    <property type="nucleotide sequence ID" value="NZ_JAENIO010000002.1"/>
</dbReference>
<dbReference type="Pfam" id="PF13462">
    <property type="entry name" value="Thioredoxin_4"/>
    <property type="match status" value="1"/>
</dbReference>
<keyword evidence="9" id="KW-0676">Redox-active center</keyword>
<evidence type="ECO:0000256" key="6">
    <source>
        <dbReference type="ARBA" id="ARBA00023002"/>
    </source>
</evidence>
<feature type="domain" description="Vitamin K epoxide reductase" evidence="11">
    <location>
        <begin position="2"/>
        <end position="130"/>
    </location>
</feature>